<dbReference type="Proteomes" id="UP000441389">
    <property type="component" value="Unassembled WGS sequence"/>
</dbReference>
<name>A0A6I4IZD6_9SPHN</name>
<gene>
    <name evidence="1" type="ORF">GON01_06680</name>
</gene>
<proteinExistence type="predicted"/>
<evidence type="ECO:0000313" key="1">
    <source>
        <dbReference type="EMBL" id="MVO77619.1"/>
    </source>
</evidence>
<dbReference type="InterPro" id="IPR014937">
    <property type="entry name" value="DUF1810"/>
</dbReference>
<dbReference type="InterPro" id="IPR036287">
    <property type="entry name" value="Rv1873-like_sf"/>
</dbReference>
<dbReference type="RefSeq" id="WP_157026732.1">
    <property type="nucleotide sequence ID" value="NZ_WQMS01000007.1"/>
</dbReference>
<dbReference type="AlphaFoldDB" id="A0A6I4IZD6"/>
<comment type="caution">
    <text evidence="1">The sequence shown here is derived from an EMBL/GenBank/DDBJ whole genome shotgun (WGS) entry which is preliminary data.</text>
</comment>
<keyword evidence="2" id="KW-1185">Reference proteome</keyword>
<evidence type="ECO:0000313" key="2">
    <source>
        <dbReference type="Proteomes" id="UP000441389"/>
    </source>
</evidence>
<dbReference type="SUPFAM" id="SSF140736">
    <property type="entry name" value="Rv1873-like"/>
    <property type="match status" value="1"/>
</dbReference>
<organism evidence="1 2">
    <name type="scientific">Sphingomonas horti</name>
    <dbReference type="NCBI Taxonomy" id="2682842"/>
    <lineage>
        <taxon>Bacteria</taxon>
        <taxon>Pseudomonadati</taxon>
        <taxon>Pseudomonadota</taxon>
        <taxon>Alphaproteobacteria</taxon>
        <taxon>Sphingomonadales</taxon>
        <taxon>Sphingomonadaceae</taxon>
        <taxon>Sphingomonas</taxon>
    </lineage>
</organism>
<accession>A0A6I4IZD6</accession>
<dbReference type="Gene3D" id="1.25.40.380">
    <property type="entry name" value="Protein of unknown function DUF1810"/>
    <property type="match status" value="1"/>
</dbReference>
<dbReference type="Pfam" id="PF08837">
    <property type="entry name" value="DUF1810"/>
    <property type="match status" value="1"/>
</dbReference>
<dbReference type="EMBL" id="WQMS01000007">
    <property type="protein sequence ID" value="MVO77619.1"/>
    <property type="molecule type" value="Genomic_DNA"/>
</dbReference>
<reference evidence="1 2" key="1">
    <citation type="submission" date="2019-12" db="EMBL/GenBank/DDBJ databases">
        <authorList>
            <person name="Huq M.A."/>
        </authorList>
    </citation>
    <scope>NUCLEOTIDE SEQUENCE [LARGE SCALE GENOMIC DNA]</scope>
    <source>
        <strain evidence="1 2">MAH-20</strain>
    </source>
</reference>
<dbReference type="PIRSF" id="PIRSF008546">
    <property type="entry name" value="UCP008546"/>
    <property type="match status" value="1"/>
</dbReference>
<sequence length="151" mass="16679">MPDSTDPHHLQRFVDAQEWAFADALAELGAGQKRTHWMWFIFPQLAELGRSETARFFGIRSADEAQAYLAHPLLGSRLRQCCVALLRHRSRSAEAIMGSVDALKLKSSMTLFEAIADDRSSFAAVLDAFYLGARDALTLDLLGRAGTPIVS</sequence>
<protein>
    <submittedName>
        <fullName evidence="1">DUF1810 family protein</fullName>
    </submittedName>
</protein>